<organism evidence="1 2">
    <name type="scientific">Nicotiana tabacum</name>
    <name type="common">Common tobacco</name>
    <dbReference type="NCBI Taxonomy" id="4097"/>
    <lineage>
        <taxon>Eukaryota</taxon>
        <taxon>Viridiplantae</taxon>
        <taxon>Streptophyta</taxon>
        <taxon>Embryophyta</taxon>
        <taxon>Tracheophyta</taxon>
        <taxon>Spermatophyta</taxon>
        <taxon>Magnoliopsida</taxon>
        <taxon>eudicotyledons</taxon>
        <taxon>Gunneridae</taxon>
        <taxon>Pentapetalae</taxon>
        <taxon>asterids</taxon>
        <taxon>lamiids</taxon>
        <taxon>Solanales</taxon>
        <taxon>Solanaceae</taxon>
        <taxon>Nicotianoideae</taxon>
        <taxon>Nicotianeae</taxon>
        <taxon>Nicotiana</taxon>
    </lineage>
</organism>
<accession>A0AC58SF91</accession>
<gene>
    <name evidence="2" type="primary">LOC142167375</name>
</gene>
<protein>
    <submittedName>
        <fullName evidence="2">Uncharacterized protein LOC142167375</fullName>
    </submittedName>
</protein>
<evidence type="ECO:0000313" key="1">
    <source>
        <dbReference type="Proteomes" id="UP000790787"/>
    </source>
</evidence>
<proteinExistence type="predicted"/>
<evidence type="ECO:0000313" key="2">
    <source>
        <dbReference type="RefSeq" id="XP_075083640.1"/>
    </source>
</evidence>
<reference evidence="1" key="1">
    <citation type="journal article" date="2014" name="Nat. Commun.">
        <title>The tobacco genome sequence and its comparison with those of tomato and potato.</title>
        <authorList>
            <person name="Sierro N."/>
            <person name="Battey J.N."/>
            <person name="Ouadi S."/>
            <person name="Bakaher N."/>
            <person name="Bovet L."/>
            <person name="Willig A."/>
            <person name="Goepfert S."/>
            <person name="Peitsch M.C."/>
            <person name="Ivanov N.V."/>
        </authorList>
    </citation>
    <scope>NUCLEOTIDE SEQUENCE [LARGE SCALE GENOMIC DNA]</scope>
</reference>
<dbReference type="Proteomes" id="UP000790787">
    <property type="component" value="Chromosome 12"/>
</dbReference>
<reference evidence="2" key="2">
    <citation type="submission" date="2025-08" db="UniProtKB">
        <authorList>
            <consortium name="RefSeq"/>
        </authorList>
    </citation>
    <scope>IDENTIFICATION</scope>
    <source>
        <tissue evidence="2">Leaf</tissue>
    </source>
</reference>
<name>A0AC58SF91_TOBAC</name>
<keyword evidence="1" id="KW-1185">Reference proteome</keyword>
<sequence>MKDLWDEMDLMVSGAGCDCEETRPFLDQLKNLRSLQFLVGLNESYSYVRSQILLQTPVLTVNQVYALAVQEESQLTLSVANLYKEPLTMLAGRGQGFKATRKPSLICDYCGYKGHLKENYYKIIGYPADFKSKKRPQNTGVKGYANVSAGEGGSSDTTSQMQGHFFTKDQYKQLLSLINKQDPDPGECHTLMTGGKCHVAHTGNVQILEELTLRDVLHGLYGGKVLGIGKEHNGLYLLKKKLNKKFPAIVGNIMQVQEDSTLWHIGLGHPSTVAIQHIPLLKNKINAKTQHSCEICALAKQNRLPFQLSSSKTEQIFQLVHIDV</sequence>
<dbReference type="RefSeq" id="XP_075083640.1">
    <property type="nucleotide sequence ID" value="XM_075227539.1"/>
</dbReference>